<gene>
    <name evidence="1" type="ORF">M0811_14185</name>
</gene>
<comment type="caution">
    <text evidence="1">The sequence shown here is derived from an EMBL/GenBank/DDBJ whole genome shotgun (WGS) entry which is preliminary data.</text>
</comment>
<proteinExistence type="predicted"/>
<dbReference type="Proteomes" id="UP001149090">
    <property type="component" value="Unassembled WGS sequence"/>
</dbReference>
<name>A0A9Q0RHR8_ANAIG</name>
<protein>
    <submittedName>
        <fullName evidence="1">Uncharacterized protein</fullName>
    </submittedName>
</protein>
<keyword evidence="2" id="KW-1185">Reference proteome</keyword>
<evidence type="ECO:0000313" key="1">
    <source>
        <dbReference type="EMBL" id="KAJ5080098.1"/>
    </source>
</evidence>
<sequence length="92" mass="11470">MLLLLFQRKTRRTLVLFYIEVPRFEFHIHHALVLIIQRKIWCVRMKLFQNWQKLYNYEKTRSQKIQETDMEGRTWIESQQRNGIPKTNTARY</sequence>
<organism evidence="1 2">
    <name type="scientific">Anaeramoeba ignava</name>
    <name type="common">Anaerobic marine amoeba</name>
    <dbReference type="NCBI Taxonomy" id="1746090"/>
    <lineage>
        <taxon>Eukaryota</taxon>
        <taxon>Metamonada</taxon>
        <taxon>Anaeramoebidae</taxon>
        <taxon>Anaeramoeba</taxon>
    </lineage>
</organism>
<accession>A0A9Q0RHR8</accession>
<evidence type="ECO:0000313" key="2">
    <source>
        <dbReference type="Proteomes" id="UP001149090"/>
    </source>
</evidence>
<dbReference type="AlphaFoldDB" id="A0A9Q0RHR8"/>
<dbReference type="EMBL" id="JAPDFW010000014">
    <property type="protein sequence ID" value="KAJ5080098.1"/>
    <property type="molecule type" value="Genomic_DNA"/>
</dbReference>
<reference evidence="1" key="1">
    <citation type="submission" date="2022-10" db="EMBL/GenBank/DDBJ databases">
        <title>Novel sulphate-reducing endosymbionts in the free-living metamonad Anaeramoeba.</title>
        <authorList>
            <person name="Jerlstrom-Hultqvist J."/>
            <person name="Cepicka I."/>
            <person name="Gallot-Lavallee L."/>
            <person name="Salas-Leiva D."/>
            <person name="Curtis B.A."/>
            <person name="Zahonova K."/>
            <person name="Pipaliya S."/>
            <person name="Dacks J."/>
            <person name="Roger A.J."/>
        </authorList>
    </citation>
    <scope>NUCLEOTIDE SEQUENCE</scope>
    <source>
        <strain evidence="1">BMAN</strain>
    </source>
</reference>